<comment type="similarity">
    <text evidence="1">Belongs to the barstar family.</text>
</comment>
<feature type="domain" description="Barstar (barnase inhibitor)" evidence="2">
    <location>
        <begin position="17"/>
        <end position="95"/>
    </location>
</feature>
<protein>
    <submittedName>
        <fullName evidence="3">Barstar family protein</fullName>
    </submittedName>
</protein>
<evidence type="ECO:0000259" key="2">
    <source>
        <dbReference type="Pfam" id="PF01337"/>
    </source>
</evidence>
<proteinExistence type="inferred from homology"/>
<reference evidence="3 4" key="1">
    <citation type="submission" date="2020-08" db="EMBL/GenBank/DDBJ databases">
        <title>Cohnella phylogeny.</title>
        <authorList>
            <person name="Dunlap C."/>
        </authorList>
    </citation>
    <scope>NUCLEOTIDE SEQUENCE [LARGE SCALE GENOMIC DNA]</scope>
    <source>
        <strain evidence="3 4">DSM 28246</strain>
    </source>
</reference>
<name>A0A7X0RQ96_9BACL</name>
<dbReference type="EMBL" id="JACJVP010000022">
    <property type="protein sequence ID" value="MBB6671556.1"/>
    <property type="molecule type" value="Genomic_DNA"/>
</dbReference>
<keyword evidence="4" id="KW-1185">Reference proteome</keyword>
<gene>
    <name evidence="3" type="ORF">H7C19_12770</name>
</gene>
<organism evidence="3 4">
    <name type="scientific">Cohnella nanjingensis</name>
    <dbReference type="NCBI Taxonomy" id="1387779"/>
    <lineage>
        <taxon>Bacteria</taxon>
        <taxon>Bacillati</taxon>
        <taxon>Bacillota</taxon>
        <taxon>Bacilli</taxon>
        <taxon>Bacillales</taxon>
        <taxon>Paenibacillaceae</taxon>
        <taxon>Cohnella</taxon>
    </lineage>
</organism>
<dbReference type="AlphaFoldDB" id="A0A7X0RQ96"/>
<dbReference type="InterPro" id="IPR000468">
    <property type="entry name" value="Barstar"/>
</dbReference>
<accession>A0A7X0RQ96</accession>
<dbReference type="SUPFAM" id="SSF52038">
    <property type="entry name" value="Barstar-related"/>
    <property type="match status" value="1"/>
</dbReference>
<evidence type="ECO:0000256" key="1">
    <source>
        <dbReference type="ARBA" id="ARBA00006845"/>
    </source>
</evidence>
<dbReference type="Pfam" id="PF01337">
    <property type="entry name" value="Barstar"/>
    <property type="match status" value="1"/>
</dbReference>
<comment type="caution">
    <text evidence="3">The sequence shown here is derived from an EMBL/GenBank/DDBJ whole genome shotgun (WGS) entry which is preliminary data.</text>
</comment>
<sequence>MAAYEDEEEEGQERLPSVTLSVGGIRSADELHALLKRELDFPDYYGMNWDAFWDAITGLVELPEELVLEGWSRLSQALPNDAKLLRELLERRNAEFPAWKCEIRYLD</sequence>
<dbReference type="Proteomes" id="UP000547209">
    <property type="component" value="Unassembled WGS sequence"/>
</dbReference>
<evidence type="ECO:0000313" key="4">
    <source>
        <dbReference type="Proteomes" id="UP000547209"/>
    </source>
</evidence>
<dbReference type="RefSeq" id="WP_185143040.1">
    <property type="nucleotide sequence ID" value="NZ_JACJVP010000022.1"/>
</dbReference>
<evidence type="ECO:0000313" key="3">
    <source>
        <dbReference type="EMBL" id="MBB6671556.1"/>
    </source>
</evidence>
<dbReference type="Gene3D" id="3.30.370.10">
    <property type="entry name" value="Barstar-like"/>
    <property type="match status" value="1"/>
</dbReference>
<dbReference type="InterPro" id="IPR035905">
    <property type="entry name" value="Barstar-like_sf"/>
</dbReference>